<reference evidence="2 3" key="1">
    <citation type="submission" date="2018-06" db="EMBL/GenBank/DDBJ databases">
        <authorList>
            <consortium name="Pathogen Informatics"/>
            <person name="Doyle S."/>
        </authorList>
    </citation>
    <scope>NUCLEOTIDE SEQUENCE [LARGE SCALE GENOMIC DNA]</scope>
    <source>
        <strain evidence="2 3">NCTC11224</strain>
    </source>
</reference>
<keyword evidence="3" id="KW-1185">Reference proteome</keyword>
<dbReference type="Proteomes" id="UP000251853">
    <property type="component" value="Unassembled WGS sequence"/>
</dbReference>
<sequence length="165" mass="19133">MGKFIEKLDSYELMTSLLPGTFFCISLRIFCGLEFSIENIVEEIVIYYFAGLIINRIGSIIVKPCLLKVNAIKEVKYDEYVKAEKKDSKIKVLMETSNYYRSMLSGCLLLLIVKFVICSSINIGWFQKNWKELLLLGIIVLFLLAYRKQMKFVCDRVKINNLNDS</sequence>
<name>A0A2X2U1G1_9FIRM</name>
<feature type="transmembrane region" description="Helical" evidence="1">
    <location>
        <begin position="45"/>
        <end position="66"/>
    </location>
</feature>
<evidence type="ECO:0000313" key="2">
    <source>
        <dbReference type="EMBL" id="SQB10184.1"/>
    </source>
</evidence>
<evidence type="ECO:0008006" key="4">
    <source>
        <dbReference type="Google" id="ProtNLM"/>
    </source>
</evidence>
<dbReference type="AlphaFoldDB" id="A0A2X2U1G1"/>
<keyword evidence="1" id="KW-1133">Transmembrane helix</keyword>
<proteinExistence type="predicted"/>
<dbReference type="EMBL" id="UAVW01000003">
    <property type="protein sequence ID" value="SQB10184.1"/>
    <property type="molecule type" value="Genomic_DNA"/>
</dbReference>
<accession>A0A2X2U1G1</accession>
<evidence type="ECO:0000313" key="3">
    <source>
        <dbReference type="Proteomes" id="UP000251853"/>
    </source>
</evidence>
<dbReference type="RefSeq" id="WP_112481676.1">
    <property type="nucleotide sequence ID" value="NZ_JAIWZC010000001.1"/>
</dbReference>
<keyword evidence="1" id="KW-0812">Transmembrane</keyword>
<feature type="transmembrane region" description="Helical" evidence="1">
    <location>
        <begin position="12"/>
        <end position="30"/>
    </location>
</feature>
<organism evidence="2 3">
    <name type="scientific">Enterocloster clostridioformis</name>
    <dbReference type="NCBI Taxonomy" id="1531"/>
    <lineage>
        <taxon>Bacteria</taxon>
        <taxon>Bacillati</taxon>
        <taxon>Bacillota</taxon>
        <taxon>Clostridia</taxon>
        <taxon>Lachnospirales</taxon>
        <taxon>Lachnospiraceae</taxon>
        <taxon>Enterocloster</taxon>
    </lineage>
</organism>
<keyword evidence="1" id="KW-0472">Membrane</keyword>
<feature type="transmembrane region" description="Helical" evidence="1">
    <location>
        <begin position="129"/>
        <end position="146"/>
    </location>
</feature>
<protein>
    <recommendedName>
        <fullName evidence="4">Phosphohistidine phosphatase</fullName>
    </recommendedName>
</protein>
<feature type="transmembrane region" description="Helical" evidence="1">
    <location>
        <begin position="99"/>
        <end position="123"/>
    </location>
</feature>
<evidence type="ECO:0000256" key="1">
    <source>
        <dbReference type="SAM" id="Phobius"/>
    </source>
</evidence>
<gene>
    <name evidence="2" type="ORF">NCTC11224_01498</name>
</gene>